<evidence type="ECO:0000313" key="2">
    <source>
        <dbReference type="Proteomes" id="UP000824093"/>
    </source>
</evidence>
<sequence length="201" mass="22314">MKKKITIFFAIVIILLGLFGLTGCNLLENNDNKEENKVEVQEENSLDGLAVYQEEEDANYKLCEDMEGITFKCPSNYTSVGKSSSQPIYMDPDVPGASVNVVSENMPSMLSFEGYIEASKASVKNQSQMTILGDITTEYINLNGVKAAKLIYQAKQSNMELDITQIVLEKEGKVYVFSLGGLTKDREVLAPKFDKIIKSIK</sequence>
<reference evidence="1" key="1">
    <citation type="submission" date="2020-10" db="EMBL/GenBank/DDBJ databases">
        <authorList>
            <person name="Gilroy R."/>
        </authorList>
    </citation>
    <scope>NUCLEOTIDE SEQUENCE</scope>
    <source>
        <strain evidence="1">CHK195-15760</strain>
    </source>
</reference>
<evidence type="ECO:0008006" key="3">
    <source>
        <dbReference type="Google" id="ProtNLM"/>
    </source>
</evidence>
<dbReference type="EMBL" id="DVNH01000047">
    <property type="protein sequence ID" value="HIU52176.1"/>
    <property type="molecule type" value="Genomic_DNA"/>
</dbReference>
<dbReference type="Gene3D" id="3.40.1000.10">
    <property type="entry name" value="Mog1/PsbP, alpha/beta/alpha sandwich"/>
    <property type="match status" value="1"/>
</dbReference>
<dbReference type="PROSITE" id="PS51257">
    <property type="entry name" value="PROKAR_LIPOPROTEIN"/>
    <property type="match status" value="1"/>
</dbReference>
<comment type="caution">
    <text evidence="1">The sequence shown here is derived from an EMBL/GenBank/DDBJ whole genome shotgun (WGS) entry which is preliminary data.</text>
</comment>
<proteinExistence type="predicted"/>
<accession>A0A9D1S9R7</accession>
<gene>
    <name evidence="1" type="ORF">IAB70_06165</name>
</gene>
<name>A0A9D1S9R7_9FIRM</name>
<evidence type="ECO:0000313" key="1">
    <source>
        <dbReference type="EMBL" id="HIU52176.1"/>
    </source>
</evidence>
<protein>
    <recommendedName>
        <fullName evidence="3">Lipoprotein</fullName>
    </recommendedName>
</protein>
<dbReference type="Pfam" id="PF18933">
    <property type="entry name" value="PsbP_2"/>
    <property type="match status" value="1"/>
</dbReference>
<organism evidence="1 2">
    <name type="scientific">Candidatus Merdicola faecigallinarum</name>
    <dbReference type="NCBI Taxonomy" id="2840862"/>
    <lineage>
        <taxon>Bacteria</taxon>
        <taxon>Bacillati</taxon>
        <taxon>Bacillota</taxon>
        <taxon>Clostridia</taxon>
        <taxon>Candidatus Merdicola</taxon>
    </lineage>
</organism>
<dbReference type="AlphaFoldDB" id="A0A9D1S9R7"/>
<dbReference type="Proteomes" id="UP000824093">
    <property type="component" value="Unassembled WGS sequence"/>
</dbReference>
<reference evidence="1" key="2">
    <citation type="journal article" date="2021" name="PeerJ">
        <title>Extensive microbial diversity within the chicken gut microbiome revealed by metagenomics and culture.</title>
        <authorList>
            <person name="Gilroy R."/>
            <person name="Ravi A."/>
            <person name="Getino M."/>
            <person name="Pursley I."/>
            <person name="Horton D.L."/>
            <person name="Alikhan N.F."/>
            <person name="Baker D."/>
            <person name="Gharbi K."/>
            <person name="Hall N."/>
            <person name="Watson M."/>
            <person name="Adriaenssens E.M."/>
            <person name="Foster-Nyarko E."/>
            <person name="Jarju S."/>
            <person name="Secka A."/>
            <person name="Antonio M."/>
            <person name="Oren A."/>
            <person name="Chaudhuri R.R."/>
            <person name="La Ragione R."/>
            <person name="Hildebrand F."/>
            <person name="Pallen M.J."/>
        </authorList>
    </citation>
    <scope>NUCLEOTIDE SEQUENCE</scope>
    <source>
        <strain evidence="1">CHK195-15760</strain>
    </source>
</reference>